<dbReference type="Pfam" id="PF21259">
    <property type="entry name" value="Rgg_C"/>
    <property type="match status" value="1"/>
</dbReference>
<dbReference type="SUPFAM" id="SSF47413">
    <property type="entry name" value="lambda repressor-like DNA-binding domains"/>
    <property type="match status" value="1"/>
</dbReference>
<dbReference type="AlphaFoldDB" id="A0A387BH91"/>
<sequence length="316" mass="37297">MFLLYNDLKAKSIFFRVKFRRYESEKMNDNLGKAYKSLRLMRNIEAKSIACENLSYSQLMKFEAGKTTLTIDKLMVALNGIGTTLMDFEYAYHELEENKNSTSWQIWQSFWQRNIAKLEILIEQQNQELLKNPDDTAVFLYKMQAEAFLKQLNPRYHVSQTDVDHLVSHLLNISQWWYVECEILMNCAVLFSDKQLADLTNQMISPKVQVRNWEILQGKIDAALLSVIRIFIANKHFGPLREIFNYLEAHVLPDYNMYERAMFAYFKALYKFRKQSNSEHLADVERCIDAFKVLECFGLANLAAEELERYKKESHI</sequence>
<organism evidence="2 3">
    <name type="scientific">Lactococcus allomyrinae</name>
    <dbReference type="NCBI Taxonomy" id="2419773"/>
    <lineage>
        <taxon>Bacteria</taxon>
        <taxon>Bacillati</taxon>
        <taxon>Bacillota</taxon>
        <taxon>Bacilli</taxon>
        <taxon>Lactobacillales</taxon>
        <taxon>Streptococcaceae</taxon>
        <taxon>Lactococcus</taxon>
    </lineage>
</organism>
<dbReference type="InterPro" id="IPR010982">
    <property type="entry name" value="Lambda_DNA-bd_dom_sf"/>
</dbReference>
<name>A0A387BH91_9LACT</name>
<dbReference type="OrthoDB" id="2241819at2"/>
<dbReference type="GO" id="GO:0003677">
    <property type="term" value="F:DNA binding"/>
    <property type="evidence" value="ECO:0007669"/>
    <property type="project" value="InterPro"/>
</dbReference>
<reference evidence="2 3" key="1">
    <citation type="submission" date="2018-09" db="EMBL/GenBank/DDBJ databases">
        <title>Genome sequencing of strain 1JSPR-7.</title>
        <authorList>
            <person name="Heo J."/>
            <person name="Kim S.-J."/>
            <person name="Kwon S.-W."/>
        </authorList>
    </citation>
    <scope>NUCLEOTIDE SEQUENCE [LARGE SCALE GENOMIC DNA]</scope>
    <source>
        <strain evidence="2 3">1JSPR-7</strain>
    </source>
</reference>
<dbReference type="Gene3D" id="1.25.40.400">
    <property type="match status" value="1"/>
</dbReference>
<accession>A0A387BH91</accession>
<dbReference type="PANTHER" id="PTHR37038:SF12">
    <property type="entry name" value="TRANSCRIPTIONAL REGULATOR"/>
    <property type="match status" value="1"/>
</dbReference>
<dbReference type="InterPro" id="IPR053163">
    <property type="entry name" value="HTH-type_regulator_Rgg"/>
</dbReference>
<gene>
    <name evidence="2" type="ORF">D7I46_03540</name>
</gene>
<proteinExistence type="predicted"/>
<evidence type="ECO:0000313" key="3">
    <source>
        <dbReference type="Proteomes" id="UP000269374"/>
    </source>
</evidence>
<evidence type="ECO:0000259" key="1">
    <source>
        <dbReference type="Pfam" id="PF21259"/>
    </source>
</evidence>
<protein>
    <recommendedName>
        <fullName evidence="1">HTH-type transcriptional regulator Rgg C-terminal domain-containing protein</fullName>
    </recommendedName>
</protein>
<keyword evidence="3" id="KW-1185">Reference proteome</keyword>
<dbReference type="InterPro" id="IPR011990">
    <property type="entry name" value="TPR-like_helical_dom_sf"/>
</dbReference>
<dbReference type="Proteomes" id="UP000269374">
    <property type="component" value="Chromosome"/>
</dbReference>
<evidence type="ECO:0000313" key="2">
    <source>
        <dbReference type="EMBL" id="AYG00240.1"/>
    </source>
</evidence>
<dbReference type="InterPro" id="IPR010057">
    <property type="entry name" value="Transcription_activator_Rgg_C"/>
</dbReference>
<dbReference type="EMBL" id="CP032627">
    <property type="protein sequence ID" value="AYG00240.1"/>
    <property type="molecule type" value="Genomic_DNA"/>
</dbReference>
<dbReference type="KEGG" id="lact:D7I46_03540"/>
<dbReference type="NCBIfam" id="TIGR01716">
    <property type="entry name" value="RGG_Cterm"/>
    <property type="match status" value="1"/>
</dbReference>
<dbReference type="SUPFAM" id="SSF48452">
    <property type="entry name" value="TPR-like"/>
    <property type="match status" value="1"/>
</dbReference>
<dbReference type="PANTHER" id="PTHR37038">
    <property type="entry name" value="TRANSCRIPTIONAL REGULATOR-RELATED"/>
    <property type="match status" value="1"/>
</dbReference>
<feature type="domain" description="HTH-type transcriptional regulator Rgg C-terminal" evidence="1">
    <location>
        <begin position="142"/>
        <end position="302"/>
    </location>
</feature>